<dbReference type="PROSITE" id="PS50995">
    <property type="entry name" value="HTH_MARR_2"/>
    <property type="match status" value="1"/>
</dbReference>
<evidence type="ECO:0000256" key="1">
    <source>
        <dbReference type="ARBA" id="ARBA00023015"/>
    </source>
</evidence>
<dbReference type="InterPro" id="IPR036390">
    <property type="entry name" value="WH_DNA-bd_sf"/>
</dbReference>
<dbReference type="Pfam" id="PF01047">
    <property type="entry name" value="MarR"/>
    <property type="match status" value="1"/>
</dbReference>
<dbReference type="GO" id="GO:0003700">
    <property type="term" value="F:DNA-binding transcription factor activity"/>
    <property type="evidence" value="ECO:0007669"/>
    <property type="project" value="InterPro"/>
</dbReference>
<gene>
    <name evidence="6" type="primary">sarZ</name>
    <name evidence="6" type="ORF">CCHOA_01545</name>
</gene>
<accession>A0A3G6J3Z7</accession>
<dbReference type="InterPro" id="IPR000835">
    <property type="entry name" value="HTH_MarR-typ"/>
</dbReference>
<evidence type="ECO:0000313" key="6">
    <source>
        <dbReference type="EMBL" id="AZA12737.1"/>
    </source>
</evidence>
<dbReference type="Proteomes" id="UP000269019">
    <property type="component" value="Chromosome"/>
</dbReference>
<dbReference type="KEGG" id="ccho:CCHOA_01545"/>
<proteinExistence type="predicted"/>
<keyword evidence="3" id="KW-0804">Transcription</keyword>
<name>A0A3G6J3Z7_9CORY</name>
<keyword evidence="1" id="KW-0805">Transcription regulation</keyword>
<dbReference type="PANTHER" id="PTHR42756">
    <property type="entry name" value="TRANSCRIPTIONAL REGULATOR, MARR"/>
    <property type="match status" value="1"/>
</dbReference>
<dbReference type="OrthoDB" id="3215333at2"/>
<evidence type="ECO:0000256" key="4">
    <source>
        <dbReference type="SAM" id="MobiDB-lite"/>
    </source>
</evidence>
<dbReference type="InterPro" id="IPR036388">
    <property type="entry name" value="WH-like_DNA-bd_sf"/>
</dbReference>
<evidence type="ECO:0000259" key="5">
    <source>
        <dbReference type="PROSITE" id="PS50995"/>
    </source>
</evidence>
<dbReference type="Gene3D" id="1.10.10.10">
    <property type="entry name" value="Winged helix-like DNA-binding domain superfamily/Winged helix DNA-binding domain"/>
    <property type="match status" value="1"/>
</dbReference>
<dbReference type="GO" id="GO:0003677">
    <property type="term" value="F:DNA binding"/>
    <property type="evidence" value="ECO:0007669"/>
    <property type="project" value="UniProtKB-KW"/>
</dbReference>
<sequence>MPHHDAIPQQLLASPSFQLERLRRRTRDEVEAALAEHDTTMREFWVLTCLVEEATASQAALGELLAIDASDMVRLLDGLEQRNYVKRTRDKKDRRRQQVAATKRGRNAQKKFAALIQQAEQRALDESSEKQLKHLRGLAKAIIATEEITVTEQDG</sequence>
<dbReference type="RefSeq" id="WP_123926005.1">
    <property type="nucleotide sequence ID" value="NZ_CP033896.1"/>
</dbReference>
<evidence type="ECO:0000313" key="7">
    <source>
        <dbReference type="Proteomes" id="UP000269019"/>
    </source>
</evidence>
<evidence type="ECO:0000256" key="2">
    <source>
        <dbReference type="ARBA" id="ARBA00023125"/>
    </source>
</evidence>
<evidence type="ECO:0000256" key="3">
    <source>
        <dbReference type="ARBA" id="ARBA00023163"/>
    </source>
</evidence>
<organism evidence="6 7">
    <name type="scientific">Corynebacterium choanae</name>
    <dbReference type="NCBI Taxonomy" id="1862358"/>
    <lineage>
        <taxon>Bacteria</taxon>
        <taxon>Bacillati</taxon>
        <taxon>Actinomycetota</taxon>
        <taxon>Actinomycetes</taxon>
        <taxon>Mycobacteriales</taxon>
        <taxon>Corynebacteriaceae</taxon>
        <taxon>Corynebacterium</taxon>
    </lineage>
</organism>
<dbReference type="AlphaFoldDB" id="A0A3G6J3Z7"/>
<reference evidence="6 7" key="1">
    <citation type="submission" date="2018-11" db="EMBL/GenBank/DDBJ databases">
        <authorList>
            <person name="Kleinhagauer T."/>
            <person name="Glaeser S.P."/>
            <person name="Spergser J."/>
            <person name="Ruckert C."/>
            <person name="Kaempfer P."/>
            <person name="Busse H.-J."/>
        </authorList>
    </citation>
    <scope>NUCLEOTIDE SEQUENCE [LARGE SCALE GENOMIC DNA]</scope>
    <source>
        <strain evidence="6 7">200CH</strain>
    </source>
</reference>
<dbReference type="PRINTS" id="PR00598">
    <property type="entry name" value="HTHMARR"/>
</dbReference>
<dbReference type="PANTHER" id="PTHR42756:SF1">
    <property type="entry name" value="TRANSCRIPTIONAL REPRESSOR OF EMRAB OPERON"/>
    <property type="match status" value="1"/>
</dbReference>
<keyword evidence="7" id="KW-1185">Reference proteome</keyword>
<feature type="region of interest" description="Disordered" evidence="4">
    <location>
        <begin position="86"/>
        <end position="106"/>
    </location>
</feature>
<protein>
    <submittedName>
        <fullName evidence="6">HTH-type transcriptional regulator SarZ</fullName>
    </submittedName>
</protein>
<feature type="domain" description="HTH marR-type" evidence="5">
    <location>
        <begin position="12"/>
        <end position="144"/>
    </location>
</feature>
<dbReference type="SMART" id="SM00347">
    <property type="entry name" value="HTH_MARR"/>
    <property type="match status" value="1"/>
</dbReference>
<keyword evidence="2" id="KW-0238">DNA-binding</keyword>
<dbReference type="EMBL" id="CP033896">
    <property type="protein sequence ID" value="AZA12737.1"/>
    <property type="molecule type" value="Genomic_DNA"/>
</dbReference>
<dbReference type="SUPFAM" id="SSF46785">
    <property type="entry name" value="Winged helix' DNA-binding domain"/>
    <property type="match status" value="1"/>
</dbReference>